<feature type="transmembrane region" description="Helical" evidence="7">
    <location>
        <begin position="39"/>
        <end position="60"/>
    </location>
</feature>
<feature type="transmembrane region" description="Helical" evidence="7">
    <location>
        <begin position="6"/>
        <end position="27"/>
    </location>
</feature>
<protein>
    <submittedName>
        <fullName evidence="8">Uncharacterized protein</fullName>
    </submittedName>
</protein>
<sequence>MASSSVGSDIFALLSLLVISIGVLLLLRHYLPLRTTPGYLLFPVFLALALPCSIILLVPIDLASSSPAATDDRHRGVWLPEAVVLTTWRITYWLTFVLTWFILPFLGEYCDSGFRDTRARVLYSLRSNARYQLITFGTALAGLVYFILSNGFRGQSIKGLVMALAYAWGLVLAIGLMGHGLVALPRRVWRNARVGDRLRNLQAQAPRTKDRLDDAVEELGGLEDTVMQLRQRKTGMGKEMQEWIEELAETATTPTSGRSAATRPSNPTIPAVLTERYLADLTRKLKRARHKKARFTSEWAALCLRAKHTQTILDAATSKTLPSTRPANALLPNLLTPALRYHLRATLLPYARLILSYVLAAASVFLIFSELISPFLPQISIISLTIAPHSAKAGLTLPSQLLAASWLLYMQLSTLSTLSTLRVWGNRALVPRATYPESATWYALQVAKLTVPLSYNFITMLPRDLLLRTQFYQFLGKLINLTPLGEGFSKVFPCFILLPVLATTFNLYGRIGRAVGLEGLGDEDEADGQGSGFGTGGWREGKALIDAELQRHDASSASLGLEARAGSLDLPSRSDAPLLPTSTADASVARTREARREFNAITNQEEDGEGADGARHFYQDFGERVKNTFDNVERPEWFKTPAWLGPESDGGSALKRWFGGRAEDGRLRL</sequence>
<dbReference type="OrthoDB" id="203099at2759"/>
<comment type="subcellular location">
    <subcellularLocation>
        <location evidence="1">Membrane</location>
        <topology evidence="1">Multi-pass membrane protein</topology>
    </subcellularLocation>
</comment>
<dbReference type="EMBL" id="NAJO01000033">
    <property type="protein sequence ID" value="OQO00957.1"/>
    <property type="molecule type" value="Genomic_DNA"/>
</dbReference>
<gene>
    <name evidence="8" type="ORF">B0A48_13646</name>
</gene>
<dbReference type="AlphaFoldDB" id="A0A1V8SP68"/>
<keyword evidence="3 7" id="KW-0812">Transmembrane</keyword>
<keyword evidence="5 7" id="KW-0472">Membrane</keyword>
<feature type="coiled-coil region" evidence="6">
    <location>
        <begin position="198"/>
        <end position="232"/>
    </location>
</feature>
<comment type="caution">
    <text evidence="8">The sequence shown here is derived from an EMBL/GenBank/DDBJ whole genome shotgun (WGS) entry which is preliminary data.</text>
</comment>
<keyword evidence="6" id="KW-0175">Coiled coil</keyword>
<evidence type="ECO:0000313" key="8">
    <source>
        <dbReference type="EMBL" id="OQO00957.1"/>
    </source>
</evidence>
<evidence type="ECO:0000256" key="3">
    <source>
        <dbReference type="ARBA" id="ARBA00022692"/>
    </source>
</evidence>
<evidence type="ECO:0000256" key="7">
    <source>
        <dbReference type="SAM" id="Phobius"/>
    </source>
</evidence>
<dbReference type="PANTHER" id="PTHR21355:SF0">
    <property type="entry name" value="G-PROTEIN COUPLED RECEPTOR-ASSOCIATED PROTEIN LMBRD2"/>
    <property type="match status" value="1"/>
</dbReference>
<accession>A0A1V8SP68</accession>
<organism evidence="8 9">
    <name type="scientific">Cryoendolithus antarcticus</name>
    <dbReference type="NCBI Taxonomy" id="1507870"/>
    <lineage>
        <taxon>Eukaryota</taxon>
        <taxon>Fungi</taxon>
        <taxon>Dikarya</taxon>
        <taxon>Ascomycota</taxon>
        <taxon>Pezizomycotina</taxon>
        <taxon>Dothideomycetes</taxon>
        <taxon>Dothideomycetidae</taxon>
        <taxon>Cladosporiales</taxon>
        <taxon>Cladosporiaceae</taxon>
        <taxon>Cryoendolithus</taxon>
    </lineage>
</organism>
<comment type="similarity">
    <text evidence="2">Belongs to the LIMR family.</text>
</comment>
<dbReference type="GO" id="GO:0016020">
    <property type="term" value="C:membrane"/>
    <property type="evidence" value="ECO:0007669"/>
    <property type="project" value="UniProtKB-SubCell"/>
</dbReference>
<feature type="transmembrane region" description="Helical" evidence="7">
    <location>
        <begin position="131"/>
        <end position="148"/>
    </location>
</feature>
<evidence type="ECO:0000256" key="1">
    <source>
        <dbReference type="ARBA" id="ARBA00004141"/>
    </source>
</evidence>
<feature type="transmembrane region" description="Helical" evidence="7">
    <location>
        <begin position="160"/>
        <end position="184"/>
    </location>
</feature>
<evidence type="ECO:0000256" key="4">
    <source>
        <dbReference type="ARBA" id="ARBA00022989"/>
    </source>
</evidence>
<dbReference type="Pfam" id="PF04791">
    <property type="entry name" value="LMBR1"/>
    <property type="match status" value="1"/>
</dbReference>
<keyword evidence="9" id="KW-1185">Reference proteome</keyword>
<evidence type="ECO:0000256" key="5">
    <source>
        <dbReference type="ARBA" id="ARBA00023136"/>
    </source>
</evidence>
<proteinExistence type="inferred from homology"/>
<reference evidence="9" key="1">
    <citation type="submission" date="2017-03" db="EMBL/GenBank/DDBJ databases">
        <title>Genomes of endolithic fungi from Antarctica.</title>
        <authorList>
            <person name="Coleine C."/>
            <person name="Masonjones S."/>
            <person name="Stajich J.E."/>
        </authorList>
    </citation>
    <scope>NUCLEOTIDE SEQUENCE [LARGE SCALE GENOMIC DNA]</scope>
    <source>
        <strain evidence="9">CCFEE 5527</strain>
    </source>
</reference>
<feature type="transmembrane region" description="Helical" evidence="7">
    <location>
        <begin position="90"/>
        <end position="110"/>
    </location>
</feature>
<dbReference type="PANTHER" id="PTHR21355">
    <property type="entry name" value="G-PROTEIN COUPLED RECEPTOR-ASSOCIATED PROTEIN LMBRD2"/>
    <property type="match status" value="1"/>
</dbReference>
<evidence type="ECO:0000256" key="2">
    <source>
        <dbReference type="ARBA" id="ARBA00010487"/>
    </source>
</evidence>
<dbReference type="InParanoid" id="A0A1V8SP68"/>
<keyword evidence="4 7" id="KW-1133">Transmembrane helix</keyword>
<name>A0A1V8SP68_9PEZI</name>
<evidence type="ECO:0000256" key="6">
    <source>
        <dbReference type="SAM" id="Coils"/>
    </source>
</evidence>
<dbReference type="Proteomes" id="UP000192596">
    <property type="component" value="Unassembled WGS sequence"/>
</dbReference>
<dbReference type="InterPro" id="IPR006876">
    <property type="entry name" value="LMBR1-like_membr_prot"/>
</dbReference>
<evidence type="ECO:0000313" key="9">
    <source>
        <dbReference type="Proteomes" id="UP000192596"/>
    </source>
</evidence>
<dbReference type="InterPro" id="IPR051584">
    <property type="entry name" value="GPCR-associated_LMBR1"/>
</dbReference>
<dbReference type="STRING" id="1507870.A0A1V8SP68"/>
<feature type="transmembrane region" description="Helical" evidence="7">
    <location>
        <begin position="350"/>
        <end position="368"/>
    </location>
</feature>